<dbReference type="InterPro" id="IPR029044">
    <property type="entry name" value="Nucleotide-diphossugar_trans"/>
</dbReference>
<gene>
    <name evidence="6" type="ORF">H7965_29705</name>
</gene>
<dbReference type="PANTHER" id="PTHR43179:SF12">
    <property type="entry name" value="GALACTOFURANOSYLTRANSFERASE GLFT2"/>
    <property type="match status" value="1"/>
</dbReference>
<dbReference type="Gene3D" id="3.90.550.10">
    <property type="entry name" value="Spore Coat Polysaccharide Biosynthesis Protein SpsA, Chain A"/>
    <property type="match status" value="1"/>
</dbReference>
<feature type="region of interest" description="Disordered" evidence="4">
    <location>
        <begin position="322"/>
        <end position="341"/>
    </location>
</feature>
<evidence type="ECO:0000256" key="3">
    <source>
        <dbReference type="ARBA" id="ARBA00022679"/>
    </source>
</evidence>
<feature type="compositionally biased region" description="Basic and acidic residues" evidence="4">
    <location>
        <begin position="322"/>
        <end position="331"/>
    </location>
</feature>
<evidence type="ECO:0000256" key="4">
    <source>
        <dbReference type="SAM" id="MobiDB-lite"/>
    </source>
</evidence>
<evidence type="ECO:0000256" key="2">
    <source>
        <dbReference type="ARBA" id="ARBA00022676"/>
    </source>
</evidence>
<evidence type="ECO:0000313" key="6">
    <source>
        <dbReference type="EMBL" id="MBC4019372.1"/>
    </source>
</evidence>
<dbReference type="SUPFAM" id="SSF53448">
    <property type="entry name" value="Nucleotide-diphospho-sugar transferases"/>
    <property type="match status" value="1"/>
</dbReference>
<comment type="similarity">
    <text evidence="1">Belongs to the glycosyltransferase 2 family.</text>
</comment>
<organism evidence="6 7">
    <name type="scientific">Siccirubricoccus deserti</name>
    <dbReference type="NCBI Taxonomy" id="2013562"/>
    <lineage>
        <taxon>Bacteria</taxon>
        <taxon>Pseudomonadati</taxon>
        <taxon>Pseudomonadota</taxon>
        <taxon>Alphaproteobacteria</taxon>
        <taxon>Acetobacterales</taxon>
        <taxon>Roseomonadaceae</taxon>
        <taxon>Siccirubricoccus</taxon>
    </lineage>
</organism>
<dbReference type="Pfam" id="PF00535">
    <property type="entry name" value="Glycos_transf_2"/>
    <property type="match status" value="1"/>
</dbReference>
<feature type="domain" description="Glycosyltransferase 2-like" evidence="5">
    <location>
        <begin position="6"/>
        <end position="132"/>
    </location>
</feature>
<keyword evidence="3" id="KW-0808">Transferase</keyword>
<keyword evidence="2" id="KW-0328">Glycosyltransferase</keyword>
<dbReference type="RefSeq" id="WP_186774071.1">
    <property type="nucleotide sequence ID" value="NZ_JACOMF010000195.1"/>
</dbReference>
<protein>
    <submittedName>
        <fullName evidence="6">Glycosyltransferase</fullName>
    </submittedName>
</protein>
<comment type="caution">
    <text evidence="6">The sequence shown here is derived from an EMBL/GenBank/DDBJ whole genome shotgun (WGS) entry which is preliminary data.</text>
</comment>
<proteinExistence type="inferred from homology"/>
<dbReference type="Proteomes" id="UP000600101">
    <property type="component" value="Unassembled WGS sequence"/>
</dbReference>
<dbReference type="AlphaFoldDB" id="A0A9X0R6S3"/>
<name>A0A9X0R6S3_9PROT</name>
<sequence>MPTICAVVLTYNRRDLLNGCLKAISSQTHQCNRIIVIDNASEDGTSELLHAQWKGRVDAHFLPENVGAAGGFAIGMHLGCQTGMDYIWVMDDDVVPEADALARLLAAVDLLADRNIVAPFVISTARSPAGQLTNVPEIDKRRNALSYENWPDLLEHSIVPITRATFVAILLPRGTIQRYGLPIPEMYIWGEDSEFTLRITRDHPAYLVGNSHVVHVRQLAGVLDIRTESSSKRISYHAHRIRNDIYIKRHYEGFRAVARYIRWQTCLIARFCIYGEFTKAAAVLRGVTQGLIFRPGIASMDAPFNIAGIRSTDPGLLRQRESRPLERRRDAAAGGVRTRPG</sequence>
<evidence type="ECO:0000313" key="7">
    <source>
        <dbReference type="Proteomes" id="UP000600101"/>
    </source>
</evidence>
<accession>A0A9X0R6S3</accession>
<dbReference type="GO" id="GO:0016757">
    <property type="term" value="F:glycosyltransferase activity"/>
    <property type="evidence" value="ECO:0007669"/>
    <property type="project" value="UniProtKB-KW"/>
</dbReference>
<evidence type="ECO:0000259" key="5">
    <source>
        <dbReference type="Pfam" id="PF00535"/>
    </source>
</evidence>
<dbReference type="EMBL" id="JACOMF010000195">
    <property type="protein sequence ID" value="MBC4019372.1"/>
    <property type="molecule type" value="Genomic_DNA"/>
</dbReference>
<evidence type="ECO:0000256" key="1">
    <source>
        <dbReference type="ARBA" id="ARBA00006739"/>
    </source>
</evidence>
<dbReference type="PANTHER" id="PTHR43179">
    <property type="entry name" value="RHAMNOSYLTRANSFERASE WBBL"/>
    <property type="match status" value="1"/>
</dbReference>
<dbReference type="InterPro" id="IPR001173">
    <property type="entry name" value="Glyco_trans_2-like"/>
</dbReference>
<keyword evidence="7" id="KW-1185">Reference proteome</keyword>
<reference evidence="6" key="1">
    <citation type="submission" date="2020-08" db="EMBL/GenBank/DDBJ databases">
        <authorList>
            <person name="Hu Y."/>
            <person name="Nguyen S.V."/>
            <person name="Li F."/>
            <person name="Fanning S."/>
        </authorList>
    </citation>
    <scope>NUCLEOTIDE SEQUENCE</scope>
    <source>
        <strain evidence="6">SYSU D8009</strain>
    </source>
</reference>